<proteinExistence type="predicted"/>
<dbReference type="STRING" id="2094558.A0A314YAY6"/>
<protein>
    <submittedName>
        <fullName evidence="2">Uncharacterized protein</fullName>
    </submittedName>
</protein>
<reference evidence="2 3" key="1">
    <citation type="submission" date="2018-02" db="EMBL/GenBank/DDBJ databases">
        <title>Draft genome of wild Prunus yedoensis var. nudiflora.</title>
        <authorList>
            <person name="Baek S."/>
            <person name="Kim J.-H."/>
            <person name="Choi K."/>
            <person name="Kim G.-B."/>
            <person name="Cho A."/>
            <person name="Jang H."/>
            <person name="Shin C.-H."/>
            <person name="Yu H.-J."/>
            <person name="Mun J.-H."/>
        </authorList>
    </citation>
    <scope>NUCLEOTIDE SEQUENCE [LARGE SCALE GENOMIC DNA]</scope>
    <source>
        <strain evidence="3">cv. Jeju island</strain>
        <tissue evidence="2">Leaf</tissue>
    </source>
</reference>
<dbReference type="PANTHER" id="PTHR46548">
    <property type="entry name" value="BAH AND TFIIS DOMAIN-CONTAINING PROTEIN-RELATED"/>
    <property type="match status" value="1"/>
</dbReference>
<evidence type="ECO:0000313" key="2">
    <source>
        <dbReference type="EMBL" id="PQQ02940.1"/>
    </source>
</evidence>
<organism evidence="2 3">
    <name type="scientific">Prunus yedoensis var. nudiflora</name>
    <dbReference type="NCBI Taxonomy" id="2094558"/>
    <lineage>
        <taxon>Eukaryota</taxon>
        <taxon>Viridiplantae</taxon>
        <taxon>Streptophyta</taxon>
        <taxon>Embryophyta</taxon>
        <taxon>Tracheophyta</taxon>
        <taxon>Spermatophyta</taxon>
        <taxon>Magnoliopsida</taxon>
        <taxon>eudicotyledons</taxon>
        <taxon>Gunneridae</taxon>
        <taxon>Pentapetalae</taxon>
        <taxon>rosids</taxon>
        <taxon>fabids</taxon>
        <taxon>Rosales</taxon>
        <taxon>Rosaceae</taxon>
        <taxon>Amygdaloideae</taxon>
        <taxon>Amygdaleae</taxon>
        <taxon>Prunus</taxon>
    </lineage>
</organism>
<name>A0A314YAY6_PRUYE</name>
<dbReference type="AlphaFoldDB" id="A0A314YAY6"/>
<dbReference type="PANTHER" id="PTHR46548:SF1">
    <property type="entry name" value="BAH AND TFIIS DOMAIN-CONTAINING PROTEIN-RELATED"/>
    <property type="match status" value="1"/>
</dbReference>
<dbReference type="EMBL" id="PJQY01001397">
    <property type="protein sequence ID" value="PQQ02940.1"/>
    <property type="molecule type" value="Genomic_DNA"/>
</dbReference>
<evidence type="ECO:0000256" key="1">
    <source>
        <dbReference type="SAM" id="MobiDB-lite"/>
    </source>
</evidence>
<sequence>MDSSVQAEEKPSTLKRHSELVKGTSEDVLLSSGFRKDLISGKASELKAEKADETDDRGHHNQAENQRTDPESPSPSKKESNDLSIPENRAVGGSSSAVTDHDDEHVEENLESKEGNDQLGEPVLSKVPSDLPMQEVEEHLRSRLCKLTSMEAEEADECTSTTADASSVSAAGWPSCFSHVPAAAKGPCIPPEDLLKSKGEVGWKGSAATSAFRPAEPRKALEMLLGSSISVLEPTAGKQGAPGFGH</sequence>
<feature type="compositionally biased region" description="Basic and acidic residues" evidence="1">
    <location>
        <begin position="7"/>
        <end position="20"/>
    </location>
</feature>
<dbReference type="Proteomes" id="UP000250321">
    <property type="component" value="Unassembled WGS sequence"/>
</dbReference>
<feature type="compositionally biased region" description="Basic and acidic residues" evidence="1">
    <location>
        <begin position="99"/>
        <end position="116"/>
    </location>
</feature>
<accession>A0A314YAY6</accession>
<feature type="region of interest" description="Disordered" evidence="1">
    <location>
        <begin position="1"/>
        <end position="132"/>
    </location>
</feature>
<keyword evidence="3" id="KW-1185">Reference proteome</keyword>
<dbReference type="OrthoDB" id="1917005at2759"/>
<comment type="caution">
    <text evidence="2">The sequence shown here is derived from an EMBL/GenBank/DDBJ whole genome shotgun (WGS) entry which is preliminary data.</text>
</comment>
<gene>
    <name evidence="2" type="ORF">Pyn_11830</name>
</gene>
<feature type="compositionally biased region" description="Basic and acidic residues" evidence="1">
    <location>
        <begin position="34"/>
        <end position="81"/>
    </location>
</feature>
<evidence type="ECO:0000313" key="3">
    <source>
        <dbReference type="Proteomes" id="UP000250321"/>
    </source>
</evidence>